<accession>A0A1D9PUN8</accession>
<dbReference type="Proteomes" id="UP000177798">
    <property type="component" value="Chromosome 2"/>
</dbReference>
<name>A0A1D9PUN8_SCLS1</name>
<dbReference type="PANTHER" id="PTHR48219:SF2">
    <property type="entry name" value="VACUOLAR PROTEIN SORTING-ASSOCIATED PROTEIN 62"/>
    <property type="match status" value="1"/>
</dbReference>
<sequence>MTNATHDYGDLRVTMTSTLDWIWSDLDSGATTDFEGYHPRAQGNLRPLGSIGFSSYGDRSGKFAAILVGNNPNSTDKPAVASPLRYEQIWRDEESGGEYDGSFWRPVAPSWYVALGDICQRVWSTPSTDRIWCVRSDLVQDSNYFSSKIWDDHMSGATRDCSVWEIGLPDLGINGSENIPISSNTFRANNSWSEPNNSLAQVLVLPNPKKFKDFTTPPPSFTKNNLPKGGDIFNSTDQCQATLPFTVYFPPTDAASLRAIRYPFCTLSRRIAWYIHTVHTNNGGGSISDSTTVKKGVS</sequence>
<gene>
    <name evidence="1" type="ORF">sscle_02g012150</name>
</gene>
<protein>
    <recommendedName>
        <fullName evidence="3">Insecticidal crystal toxin domain-containing protein</fullName>
    </recommendedName>
</protein>
<evidence type="ECO:0000313" key="1">
    <source>
        <dbReference type="EMBL" id="APA06445.1"/>
    </source>
</evidence>
<organism evidence="1 2">
    <name type="scientific">Sclerotinia sclerotiorum (strain ATCC 18683 / 1980 / Ss-1)</name>
    <name type="common">White mold</name>
    <name type="synonym">Whetzelinia sclerotiorum</name>
    <dbReference type="NCBI Taxonomy" id="665079"/>
    <lineage>
        <taxon>Eukaryota</taxon>
        <taxon>Fungi</taxon>
        <taxon>Dikarya</taxon>
        <taxon>Ascomycota</taxon>
        <taxon>Pezizomycotina</taxon>
        <taxon>Leotiomycetes</taxon>
        <taxon>Helotiales</taxon>
        <taxon>Sclerotiniaceae</taxon>
        <taxon>Sclerotinia</taxon>
    </lineage>
</organism>
<dbReference type="EMBL" id="CP017815">
    <property type="protein sequence ID" value="APA06445.1"/>
    <property type="molecule type" value="Genomic_DNA"/>
</dbReference>
<dbReference type="OrthoDB" id="428159at2759"/>
<dbReference type="AlphaFoldDB" id="A0A1D9PUN8"/>
<evidence type="ECO:0000313" key="2">
    <source>
        <dbReference type="Proteomes" id="UP000177798"/>
    </source>
</evidence>
<dbReference type="Pfam" id="PF06101">
    <property type="entry name" value="Vps62"/>
    <property type="match status" value="1"/>
</dbReference>
<proteinExistence type="predicted"/>
<reference evidence="2" key="1">
    <citation type="journal article" date="2017" name="Genome Biol. Evol.">
        <title>The complete genome sequence of the phytopathogenic fungus Sclerotinia sclerotiorum reveals insights into the genome architecture of broad host range pathogens.</title>
        <authorList>
            <person name="Derbyshire M."/>
            <person name="Denton-Giles M."/>
            <person name="Hegedus D."/>
            <person name="Seifbarghy S."/>
            <person name="Rollins J."/>
            <person name="van Kan J."/>
            <person name="Seidl M.F."/>
            <person name="Faino L."/>
            <person name="Mbengue M."/>
            <person name="Navaud O."/>
            <person name="Raffaele S."/>
            <person name="Hammond-Kosack K."/>
            <person name="Heard S."/>
            <person name="Oliver R."/>
        </authorList>
    </citation>
    <scope>NUCLEOTIDE SEQUENCE [LARGE SCALE GENOMIC DNA]</scope>
    <source>
        <strain evidence="2">ATCC 18683 / 1980 / Ss-1</strain>
    </source>
</reference>
<dbReference type="VEuPathDB" id="FungiDB:sscle_02g012150"/>
<dbReference type="InterPro" id="IPR009291">
    <property type="entry name" value="Vps62"/>
</dbReference>
<evidence type="ECO:0008006" key="3">
    <source>
        <dbReference type="Google" id="ProtNLM"/>
    </source>
</evidence>
<dbReference type="PANTHER" id="PTHR48219">
    <property type="entry name" value="VACUOLAR PROTEIN SORTING-ASSOCIATED PROTEIN 62-RELATED"/>
    <property type="match status" value="1"/>
</dbReference>